<dbReference type="EMBL" id="OU963923">
    <property type="protein sequence ID" value="CAH0405104.1"/>
    <property type="molecule type" value="Genomic_DNA"/>
</dbReference>
<accession>A0ABN8B6K9</accession>
<gene>
    <name evidence="3" type="ORF">CHILSU_LOCUS8455</name>
</gene>
<keyword evidence="4" id="KW-1185">Reference proteome</keyword>
<evidence type="ECO:0000256" key="1">
    <source>
        <dbReference type="SAM" id="Coils"/>
    </source>
</evidence>
<sequence>MQSNQKLGSVLYYRSDIAINEMDKDRTESNTTNVKKRQKRSLTQFSQPELSPQLNSDIKVLFDELKCQQEQKFESLNSAISVVINQNQEIKTSVEFMSNQYDELFKKIAYLEHENVSYKKKVESLEAKIEMLEKNAHNSTVEIRNIPLQEKEDRLTTTRIVKDIGEAIGLPSPIQDSEIRDIYRTKAETIVVDFSTIQRKEALITKLKNLNKSKRNNKEPVLNTQSINIPGPTK</sequence>
<feature type="region of interest" description="Disordered" evidence="2">
    <location>
        <begin position="23"/>
        <end position="42"/>
    </location>
</feature>
<organism evidence="3 4">
    <name type="scientific">Chilo suppressalis</name>
    <name type="common">Asiatic rice borer moth</name>
    <dbReference type="NCBI Taxonomy" id="168631"/>
    <lineage>
        <taxon>Eukaryota</taxon>
        <taxon>Metazoa</taxon>
        <taxon>Ecdysozoa</taxon>
        <taxon>Arthropoda</taxon>
        <taxon>Hexapoda</taxon>
        <taxon>Insecta</taxon>
        <taxon>Pterygota</taxon>
        <taxon>Neoptera</taxon>
        <taxon>Endopterygota</taxon>
        <taxon>Lepidoptera</taxon>
        <taxon>Glossata</taxon>
        <taxon>Ditrysia</taxon>
        <taxon>Pyraloidea</taxon>
        <taxon>Crambidae</taxon>
        <taxon>Crambinae</taxon>
        <taxon>Chilo</taxon>
    </lineage>
</organism>
<evidence type="ECO:0000313" key="3">
    <source>
        <dbReference type="EMBL" id="CAH0405104.1"/>
    </source>
</evidence>
<protein>
    <submittedName>
        <fullName evidence="3">Uncharacterized protein</fullName>
    </submittedName>
</protein>
<dbReference type="Proteomes" id="UP001153292">
    <property type="component" value="Chromosome 30"/>
</dbReference>
<feature type="region of interest" description="Disordered" evidence="2">
    <location>
        <begin position="215"/>
        <end position="234"/>
    </location>
</feature>
<evidence type="ECO:0000256" key="2">
    <source>
        <dbReference type="SAM" id="MobiDB-lite"/>
    </source>
</evidence>
<name>A0ABN8B6K9_CHISP</name>
<reference evidence="3" key="1">
    <citation type="submission" date="2021-12" db="EMBL/GenBank/DDBJ databases">
        <authorList>
            <person name="King R."/>
        </authorList>
    </citation>
    <scope>NUCLEOTIDE SEQUENCE</scope>
</reference>
<proteinExistence type="predicted"/>
<keyword evidence="1" id="KW-0175">Coiled coil</keyword>
<feature type="coiled-coil region" evidence="1">
    <location>
        <begin position="108"/>
        <end position="142"/>
    </location>
</feature>
<evidence type="ECO:0000313" key="4">
    <source>
        <dbReference type="Proteomes" id="UP001153292"/>
    </source>
</evidence>